<dbReference type="AlphaFoldDB" id="A0A318JZQ1"/>
<dbReference type="Proteomes" id="UP000247569">
    <property type="component" value="Unassembled WGS sequence"/>
</dbReference>
<dbReference type="RefSeq" id="WP_040734160.1">
    <property type="nucleotide sequence ID" value="NZ_QJKF01000009.1"/>
</dbReference>
<dbReference type="EMBL" id="QJKF01000009">
    <property type="protein sequence ID" value="PXX60822.1"/>
    <property type="molecule type" value="Genomic_DNA"/>
</dbReference>
<proteinExistence type="predicted"/>
<reference evidence="1 2" key="1">
    <citation type="submission" date="2018-05" db="EMBL/GenBank/DDBJ databases">
        <title>Genomic Encyclopedia of Type Strains, Phase IV (KMG-IV): sequencing the most valuable type-strain genomes for metagenomic binning, comparative biology and taxonomic classification.</title>
        <authorList>
            <person name="Goeker M."/>
        </authorList>
    </citation>
    <scope>NUCLEOTIDE SEQUENCE [LARGE SCALE GENOMIC DNA]</scope>
    <source>
        <strain evidence="1 2">DSM 44704</strain>
    </source>
</reference>
<gene>
    <name evidence="1" type="ORF">DFR70_10913</name>
</gene>
<accession>A0A318JZQ1</accession>
<name>A0A318JZQ1_9NOCA</name>
<dbReference type="OrthoDB" id="9987616at2"/>
<sequence>MNIRVEVERLVLQGLPISQADRARLLSAVETAITEQLTAPGEPWAPVAVAKVAAGQITLPDNKVGSLAAGIATATTRAIGHSGRGRP</sequence>
<organism evidence="1 2">
    <name type="scientific">Nocardia tenerifensis</name>
    <dbReference type="NCBI Taxonomy" id="228006"/>
    <lineage>
        <taxon>Bacteria</taxon>
        <taxon>Bacillati</taxon>
        <taxon>Actinomycetota</taxon>
        <taxon>Actinomycetes</taxon>
        <taxon>Mycobacteriales</taxon>
        <taxon>Nocardiaceae</taxon>
        <taxon>Nocardia</taxon>
    </lineage>
</organism>
<comment type="caution">
    <text evidence="1">The sequence shown here is derived from an EMBL/GenBank/DDBJ whole genome shotgun (WGS) entry which is preliminary data.</text>
</comment>
<evidence type="ECO:0000313" key="2">
    <source>
        <dbReference type="Proteomes" id="UP000247569"/>
    </source>
</evidence>
<protein>
    <submittedName>
        <fullName evidence="1">Uncharacterized protein</fullName>
    </submittedName>
</protein>
<keyword evidence="2" id="KW-1185">Reference proteome</keyword>
<evidence type="ECO:0000313" key="1">
    <source>
        <dbReference type="EMBL" id="PXX60822.1"/>
    </source>
</evidence>